<gene>
    <name evidence="1" type="ORF">dnm_025730</name>
</gene>
<dbReference type="Gene3D" id="2.60.40.10">
    <property type="entry name" value="Immunoglobulins"/>
    <property type="match status" value="1"/>
</dbReference>
<evidence type="ECO:0000313" key="1">
    <source>
        <dbReference type="EMBL" id="QTA86549.1"/>
    </source>
</evidence>
<accession>A0A975GMC9</accession>
<proteinExistence type="predicted"/>
<organism evidence="1 2">
    <name type="scientific">Desulfonema magnum</name>
    <dbReference type="NCBI Taxonomy" id="45655"/>
    <lineage>
        <taxon>Bacteria</taxon>
        <taxon>Pseudomonadati</taxon>
        <taxon>Thermodesulfobacteriota</taxon>
        <taxon>Desulfobacteria</taxon>
        <taxon>Desulfobacterales</taxon>
        <taxon>Desulfococcaceae</taxon>
        <taxon>Desulfonema</taxon>
    </lineage>
</organism>
<name>A0A975GMC9_9BACT</name>
<evidence type="ECO:0000313" key="2">
    <source>
        <dbReference type="Proteomes" id="UP000663722"/>
    </source>
</evidence>
<dbReference type="Proteomes" id="UP000663722">
    <property type="component" value="Chromosome"/>
</dbReference>
<protein>
    <submittedName>
        <fullName evidence="1">Immunoglobulin-like fold-containing</fullName>
    </submittedName>
</protein>
<reference evidence="1" key="1">
    <citation type="journal article" date="2021" name="Microb. Physiol.">
        <title>Proteogenomic Insights into the Physiology of Marine, Sulfate-Reducing, Filamentous Desulfonema limicola and Desulfonema magnum.</title>
        <authorList>
            <person name="Schnaars V."/>
            <person name="Wohlbrand L."/>
            <person name="Scheve S."/>
            <person name="Hinrichs C."/>
            <person name="Reinhardt R."/>
            <person name="Rabus R."/>
        </authorList>
    </citation>
    <scope>NUCLEOTIDE SEQUENCE</scope>
    <source>
        <strain evidence="1">4be13</strain>
    </source>
</reference>
<dbReference type="InterPro" id="IPR013783">
    <property type="entry name" value="Ig-like_fold"/>
</dbReference>
<sequence length="662" mass="73408">MMNFPKMEPLTHDEFSELKSFFIGEPRDQTKVWVTAVKTPHLSFEASGAAYLNDERTLDFGSVPAIGDTSELLTIANLGQTPLTLAIEGGKDWLKYKCRSPHLRAGGDRTDLELFFHGEEHGEEIKSRELTCPLLIKAKTPSGTEKEFPLHINIKTHTHLAYGKFDFNGKAESDIHDFGSINPTDKGEISAYRLSIENCGKEALKVKFEDCPEWLTADVLNVKTSRKETAFQISPGETAITIIRPVPSLNFLGTHSGRIICRSNDVRKKYKKLELEFQCVQEIQDAYIVPKKPESIEIIPNRTYTADIPVSNWGKTPAQVSVKSQSQWITLPESFQIPAIKGQKPGEKSLQVTIRADQGSGTGRQTTNLELTLLNGNQEPVHIPVETDIIGIECDPESLDFGTVNVKDTPTRSTTFKATDDRELYLKAKPLPGLEENLSVVVKGHTVEAKLEDVPLSGSRLVTHDGPGIIVQDSSGYEQEFYVKFQRTAPSFEADTQEIDMGEIVGGTTAKGHFNISNKGDGVLIVDMRSDSDKLRLKAPQSFDLSPGSDADIYFTLNSREDIETEQQFGGEIIIRNNDPSRDDAQKIPVRAKVLRPEGKLCPSCFLLVSLNHPYCPLCGTPVKDAAPVSDKGLAICPKCKRKFKPEKPFCPKDGKRLKLLN</sequence>
<keyword evidence="2" id="KW-1185">Reference proteome</keyword>
<dbReference type="EMBL" id="CP061800">
    <property type="protein sequence ID" value="QTA86549.1"/>
    <property type="molecule type" value="Genomic_DNA"/>
</dbReference>
<dbReference type="AlphaFoldDB" id="A0A975GMC9"/>
<dbReference type="KEGG" id="dmm:dnm_025730"/>